<dbReference type="InterPro" id="IPR028082">
    <property type="entry name" value="Peripla_BP_I"/>
</dbReference>
<dbReference type="Gene3D" id="3.40.50.2300">
    <property type="match status" value="2"/>
</dbReference>
<dbReference type="GO" id="GO:0033218">
    <property type="term" value="F:amide binding"/>
    <property type="evidence" value="ECO:0007669"/>
    <property type="project" value="InterPro"/>
</dbReference>
<dbReference type="EMBL" id="CP059733">
    <property type="protein sequence ID" value="WDE02985.1"/>
    <property type="molecule type" value="Genomic_DNA"/>
</dbReference>
<feature type="signal peptide" evidence="1">
    <location>
        <begin position="1"/>
        <end position="27"/>
    </location>
</feature>
<dbReference type="PANTHER" id="PTHR47628:SF1">
    <property type="entry name" value="ALIPHATIC AMIDASE EXPRESSION-REGULATING PROTEIN"/>
    <property type="match status" value="1"/>
</dbReference>
<evidence type="ECO:0000313" key="2">
    <source>
        <dbReference type="EMBL" id="WDE02985.1"/>
    </source>
</evidence>
<feature type="chain" id="PRO_5041899963" evidence="1">
    <location>
        <begin position="28"/>
        <end position="427"/>
    </location>
</feature>
<dbReference type="PANTHER" id="PTHR47628">
    <property type="match status" value="1"/>
</dbReference>
<dbReference type="SUPFAM" id="SSF53822">
    <property type="entry name" value="Periplasmic binding protein-like I"/>
    <property type="match status" value="1"/>
</dbReference>
<dbReference type="CDD" id="cd06357">
    <property type="entry name" value="PBP1_AmiC"/>
    <property type="match status" value="1"/>
</dbReference>
<dbReference type="Pfam" id="PF13433">
    <property type="entry name" value="Peripla_BP_5"/>
    <property type="match status" value="1"/>
</dbReference>
<reference evidence="2 3" key="1">
    <citation type="journal article" date="2015" name="Genome Announc.">
        <title>Draft Genome Sequences of Marine Isolates of Thalassomonas viridans and Thalassomonas actiniarum.</title>
        <authorList>
            <person name="Olonade I."/>
            <person name="van Zyl L.J."/>
            <person name="Trindade M."/>
        </authorList>
    </citation>
    <scope>NUCLEOTIDE SEQUENCE [LARGE SCALE GENOMIC DNA]</scope>
    <source>
        <strain evidence="2 3">XOM25</strain>
    </source>
</reference>
<evidence type="ECO:0000313" key="3">
    <source>
        <dbReference type="Proteomes" id="UP000032352"/>
    </source>
</evidence>
<proteinExistence type="predicted"/>
<dbReference type="PROSITE" id="PS51318">
    <property type="entry name" value="TAT"/>
    <property type="match status" value="1"/>
</dbReference>
<gene>
    <name evidence="2" type="ORF">SG34_016230</name>
</gene>
<keyword evidence="1" id="KW-0732">Signal</keyword>
<name>A0AAF0C7B0_9GAMM</name>
<dbReference type="Proteomes" id="UP000032352">
    <property type="component" value="Chromosome"/>
</dbReference>
<evidence type="ECO:0000256" key="1">
    <source>
        <dbReference type="SAM" id="SignalP"/>
    </source>
</evidence>
<keyword evidence="3" id="KW-1185">Reference proteome</keyword>
<reference evidence="2 3" key="2">
    <citation type="journal article" date="2022" name="Mar. Drugs">
        <title>Bioassay-Guided Fractionation Leads to the Detection of Cholic Acid Generated by the Rare Thalassomonas sp.</title>
        <authorList>
            <person name="Pheiffer F."/>
            <person name="Schneider Y.K."/>
            <person name="Hansen E.H."/>
            <person name="Andersen J.H."/>
            <person name="Isaksson J."/>
            <person name="Busche T."/>
            <person name="R C."/>
            <person name="Kalinowski J."/>
            <person name="Zyl L.V."/>
            <person name="Trindade M."/>
        </authorList>
    </citation>
    <scope>NUCLEOTIDE SEQUENCE [LARGE SCALE GENOMIC DNA]</scope>
    <source>
        <strain evidence="2 3">XOM25</strain>
    </source>
</reference>
<dbReference type="AlphaFoldDB" id="A0AAF0C7B0"/>
<accession>A0AAF0C7B0</accession>
<dbReference type="KEGG" id="tvd:SG34_016230"/>
<organism evidence="2 3">
    <name type="scientific">Thalassomonas viridans</name>
    <dbReference type="NCBI Taxonomy" id="137584"/>
    <lineage>
        <taxon>Bacteria</taxon>
        <taxon>Pseudomonadati</taxon>
        <taxon>Pseudomonadota</taxon>
        <taxon>Gammaproteobacteria</taxon>
        <taxon>Alteromonadales</taxon>
        <taxon>Colwelliaceae</taxon>
        <taxon>Thalassomonas</taxon>
    </lineage>
</organism>
<sequence>MSITRRRFIRNSSVAGLALAMPFSVCFARSAPSSDEIRIALMLSSAGFMGIAEPYPIAVLLMAIEEVNNKGGINGKKVVPVFRDPASNWGNYARQAKALVQSGVSIFHSCYTSASREALLPIIQKANSLLFYPAYYEGRECTANMIMTGSCPNQQVDNSVPWMIEHSGPNVYLLGSNYIYPRIINKVAKFAISASGGKVAGEKYVDLNVTTTAGYTDIIKDIKAKKPDWVLSNVVAASGDAFMREYAKQGLNSSNMPILSYSMTEPEVLSAGIENCAGHYTSFTYFQTVDTAGNKAFVARFKNFLEKHKKQFPIPAVTSGVMQAAYSGFLMFVKAAQISKSVEPAALVNACKGMEVNVPEGKVRVNGNNLHTALRPRIGRVNESGLFDILDESASLVEPVVFNPLIDPGKTCENGGEYHIKGKRVST</sequence>
<protein>
    <submittedName>
        <fullName evidence="2">Transporter substrate-binding domain-containing protein</fullName>
    </submittedName>
</protein>
<dbReference type="RefSeq" id="WP_044839030.1">
    <property type="nucleotide sequence ID" value="NZ_CP059733.1"/>
</dbReference>
<dbReference type="InterPro" id="IPR039570">
    <property type="entry name" value="AmiC_PBP1"/>
</dbReference>
<dbReference type="InterPro" id="IPR006311">
    <property type="entry name" value="TAT_signal"/>
</dbReference>